<dbReference type="CDD" id="cd00553">
    <property type="entry name" value="NAD_synthase"/>
    <property type="match status" value="1"/>
</dbReference>
<dbReference type="GO" id="GO:0003952">
    <property type="term" value="F:NAD+ synthase (glutamine-hydrolyzing) activity"/>
    <property type="evidence" value="ECO:0007669"/>
    <property type="project" value="InterPro"/>
</dbReference>
<dbReference type="InterPro" id="IPR022310">
    <property type="entry name" value="NAD/GMP_synthase"/>
</dbReference>
<dbReference type="RefSeq" id="WP_115571218.1">
    <property type="nucleotide sequence ID" value="NZ_NXLT01000004.1"/>
</dbReference>
<dbReference type="EMBL" id="NXLT01000004">
    <property type="protein sequence ID" value="RDU66902.1"/>
    <property type="molecule type" value="Genomic_DNA"/>
</dbReference>
<dbReference type="AlphaFoldDB" id="A0A3D8INV9"/>
<accession>A0A3D8INV9</accession>
<organism evidence="9 10">
    <name type="scientific">Helicobacter equorum</name>
    <dbReference type="NCBI Taxonomy" id="361872"/>
    <lineage>
        <taxon>Bacteria</taxon>
        <taxon>Pseudomonadati</taxon>
        <taxon>Campylobacterota</taxon>
        <taxon>Epsilonproteobacteria</taxon>
        <taxon>Campylobacterales</taxon>
        <taxon>Helicobacteraceae</taxon>
        <taxon>Helicobacter</taxon>
    </lineage>
</organism>
<feature type="domain" description="NAD/GMP synthase" evidence="8">
    <location>
        <begin position="9"/>
        <end position="223"/>
    </location>
</feature>
<dbReference type="GO" id="GO:0008795">
    <property type="term" value="F:NAD+ synthase activity"/>
    <property type="evidence" value="ECO:0007669"/>
    <property type="project" value="UniProtKB-EC"/>
</dbReference>
<keyword evidence="3 6" id="KW-0547">Nucleotide-binding</keyword>
<dbReference type="GO" id="GO:0005524">
    <property type="term" value="F:ATP binding"/>
    <property type="evidence" value="ECO:0007669"/>
    <property type="project" value="UniProtKB-KW"/>
</dbReference>
<reference evidence="9 10" key="1">
    <citation type="submission" date="2018-04" db="EMBL/GenBank/DDBJ databases">
        <title>Novel Campyloabacter and Helicobacter Species and Strains.</title>
        <authorList>
            <person name="Mannion A.J."/>
            <person name="Shen Z."/>
            <person name="Fox J.G."/>
        </authorList>
    </citation>
    <scope>NUCLEOTIDE SEQUENCE [LARGE SCALE GENOMIC DNA]</scope>
    <source>
        <strain evidence="9 10">MIT 12-6600</strain>
    </source>
</reference>
<dbReference type="EC" id="6.3.1.5" evidence="7"/>
<keyword evidence="4 6" id="KW-0067">ATP-binding</keyword>
<dbReference type="GO" id="GO:0004359">
    <property type="term" value="F:glutaminase activity"/>
    <property type="evidence" value="ECO:0007669"/>
    <property type="project" value="InterPro"/>
</dbReference>
<evidence type="ECO:0000256" key="5">
    <source>
        <dbReference type="ARBA" id="ARBA00023027"/>
    </source>
</evidence>
<keyword evidence="10" id="KW-1185">Reference proteome</keyword>
<dbReference type="GO" id="GO:0009435">
    <property type="term" value="P:NAD+ biosynthetic process"/>
    <property type="evidence" value="ECO:0007669"/>
    <property type="project" value="UniProtKB-UniPathway"/>
</dbReference>
<evidence type="ECO:0000256" key="1">
    <source>
        <dbReference type="ARBA" id="ARBA00004790"/>
    </source>
</evidence>
<proteinExistence type="inferred from homology"/>
<gene>
    <name evidence="9" type="ORF">CQA54_05970</name>
</gene>
<comment type="similarity">
    <text evidence="6">Belongs to the NAD synthetase family.</text>
</comment>
<dbReference type="NCBIfam" id="NF010587">
    <property type="entry name" value="PRK13980.1"/>
    <property type="match status" value="1"/>
</dbReference>
<protein>
    <recommendedName>
        <fullName evidence="7">NH(3)-dependent NAD(+) synthetase</fullName>
        <ecNumber evidence="7">6.3.1.5</ecNumber>
    </recommendedName>
</protein>
<dbReference type="InterPro" id="IPR003694">
    <property type="entry name" value="NAD_synthase"/>
</dbReference>
<dbReference type="SUPFAM" id="SSF52402">
    <property type="entry name" value="Adenine nucleotide alpha hydrolases-like"/>
    <property type="match status" value="1"/>
</dbReference>
<evidence type="ECO:0000256" key="7">
    <source>
        <dbReference type="RuleBase" id="RU003812"/>
    </source>
</evidence>
<evidence type="ECO:0000256" key="4">
    <source>
        <dbReference type="ARBA" id="ARBA00022840"/>
    </source>
</evidence>
<name>A0A3D8INV9_9HELI</name>
<dbReference type="Pfam" id="PF02540">
    <property type="entry name" value="NAD_synthase"/>
    <property type="match status" value="1"/>
</dbReference>
<dbReference type="Gene3D" id="3.40.50.620">
    <property type="entry name" value="HUPs"/>
    <property type="match status" value="1"/>
</dbReference>
<evidence type="ECO:0000259" key="8">
    <source>
        <dbReference type="Pfam" id="PF02540"/>
    </source>
</evidence>
<dbReference type="InterPro" id="IPR014729">
    <property type="entry name" value="Rossmann-like_a/b/a_fold"/>
</dbReference>
<evidence type="ECO:0000313" key="9">
    <source>
        <dbReference type="EMBL" id="RDU66902.1"/>
    </source>
</evidence>
<comment type="pathway">
    <text evidence="1">Cofactor biosynthesis; NAD(+) biosynthesis.</text>
</comment>
<sequence>MQNIFSHIDSIQKQLATEVRNRGFDKVVVGLSGGIDSAVVVKLCANVFAHNLHALLLPTASSNLTHLQDAITFAKDNNITYTITSIAKFDELFRQQHALYPPLDSHQKMRIGNFCARMRMIHLYDFAATHNALVIGTSNKSEIMLGYGTLYGDLACAINPIGNFYKTQIFALAKALGISQHLIDKKPSADLFENQSDEGDLGYSYAKIDPFLQALQTLLATKNLQLTNLSLADKSILATLRDSLIAQGFESALTDSLLHRIFMNTFKAKMPTILTYQ</sequence>
<dbReference type="UniPathway" id="UPA00253">
    <property type="reaction ID" value="UER00333"/>
</dbReference>
<dbReference type="PANTHER" id="PTHR23090">
    <property type="entry name" value="NH 3 /GLUTAMINE-DEPENDENT NAD + SYNTHETASE"/>
    <property type="match status" value="1"/>
</dbReference>
<dbReference type="NCBIfam" id="TIGR00552">
    <property type="entry name" value="nadE"/>
    <property type="match status" value="1"/>
</dbReference>
<comment type="caution">
    <text evidence="9">The sequence shown here is derived from an EMBL/GenBank/DDBJ whole genome shotgun (WGS) entry which is preliminary data.</text>
</comment>
<evidence type="ECO:0000256" key="3">
    <source>
        <dbReference type="ARBA" id="ARBA00022741"/>
    </source>
</evidence>
<evidence type="ECO:0000256" key="2">
    <source>
        <dbReference type="ARBA" id="ARBA00022598"/>
    </source>
</evidence>
<dbReference type="Proteomes" id="UP000256514">
    <property type="component" value="Unassembled WGS sequence"/>
</dbReference>
<keyword evidence="2 6" id="KW-0436">Ligase</keyword>
<dbReference type="GO" id="GO:0005737">
    <property type="term" value="C:cytoplasm"/>
    <property type="evidence" value="ECO:0007669"/>
    <property type="project" value="InterPro"/>
</dbReference>
<evidence type="ECO:0000256" key="6">
    <source>
        <dbReference type="RuleBase" id="RU003811"/>
    </source>
</evidence>
<keyword evidence="5 6" id="KW-0520">NAD</keyword>
<dbReference type="PANTHER" id="PTHR23090:SF9">
    <property type="entry name" value="GLUTAMINE-DEPENDENT NAD(+) SYNTHETASE"/>
    <property type="match status" value="1"/>
</dbReference>
<dbReference type="OrthoDB" id="9799210at2"/>
<evidence type="ECO:0000313" key="10">
    <source>
        <dbReference type="Proteomes" id="UP000256514"/>
    </source>
</evidence>
<comment type="catalytic activity">
    <reaction evidence="7">
        <text>deamido-NAD(+) + NH4(+) + ATP = AMP + diphosphate + NAD(+) + H(+)</text>
        <dbReference type="Rhea" id="RHEA:21188"/>
        <dbReference type="ChEBI" id="CHEBI:15378"/>
        <dbReference type="ChEBI" id="CHEBI:28938"/>
        <dbReference type="ChEBI" id="CHEBI:30616"/>
        <dbReference type="ChEBI" id="CHEBI:33019"/>
        <dbReference type="ChEBI" id="CHEBI:57540"/>
        <dbReference type="ChEBI" id="CHEBI:58437"/>
        <dbReference type="ChEBI" id="CHEBI:456215"/>
        <dbReference type="EC" id="6.3.1.5"/>
    </reaction>
</comment>